<organism evidence="3 4">
    <name type="scientific">Kipferlia bialata</name>
    <dbReference type="NCBI Taxonomy" id="797122"/>
    <lineage>
        <taxon>Eukaryota</taxon>
        <taxon>Metamonada</taxon>
        <taxon>Carpediemonas-like organisms</taxon>
        <taxon>Kipferlia</taxon>
    </lineage>
</organism>
<comment type="caution">
    <text evidence="3">The sequence shown here is derived from an EMBL/GenBank/DDBJ whole genome shotgun (WGS) entry which is preliminary data.</text>
</comment>
<evidence type="ECO:0000256" key="2">
    <source>
        <dbReference type="SAM" id="Phobius"/>
    </source>
</evidence>
<feature type="transmembrane region" description="Helical" evidence="2">
    <location>
        <begin position="174"/>
        <end position="195"/>
    </location>
</feature>
<sequence>MRALRNPHKMEVDLTLEEIVAKNKQAKGAGGRRASGGGRGRGRGPRRESGRQDQRDMDRPRSARGGNRDTRDTRDNRPTSSKGGDRKKLSVSVGPCVELANLHHAIGDKVTLENVHTKMRTWPVRDCYTQWLATSASSTSVLASLQKCHNIFDGFNAETSDVVACADPAPPTSWAILITSWVLMGLILGAWYYGLQQAKAWDAQHAM</sequence>
<proteinExistence type="predicted"/>
<evidence type="ECO:0000313" key="4">
    <source>
        <dbReference type="Proteomes" id="UP000265618"/>
    </source>
</evidence>
<dbReference type="Proteomes" id="UP000265618">
    <property type="component" value="Unassembled WGS sequence"/>
</dbReference>
<dbReference type="EMBL" id="BDIP01001635">
    <property type="protein sequence ID" value="GIQ84814.1"/>
    <property type="molecule type" value="Genomic_DNA"/>
</dbReference>
<feature type="region of interest" description="Disordered" evidence="1">
    <location>
        <begin position="22"/>
        <end position="89"/>
    </location>
</feature>
<dbReference type="AlphaFoldDB" id="A0A9K3D046"/>
<feature type="compositionally biased region" description="Basic and acidic residues" evidence="1">
    <location>
        <begin position="45"/>
        <end position="88"/>
    </location>
</feature>
<reference evidence="3 4" key="1">
    <citation type="journal article" date="2018" name="PLoS ONE">
        <title>The draft genome of Kipferlia bialata reveals reductive genome evolution in fornicate parasites.</title>
        <authorList>
            <person name="Tanifuji G."/>
            <person name="Takabayashi S."/>
            <person name="Kume K."/>
            <person name="Takagi M."/>
            <person name="Nakayama T."/>
            <person name="Kamikawa R."/>
            <person name="Inagaki Y."/>
            <person name="Hashimoto T."/>
        </authorList>
    </citation>
    <scope>NUCLEOTIDE SEQUENCE [LARGE SCALE GENOMIC DNA]</scope>
    <source>
        <strain evidence="3">NY0173</strain>
    </source>
</reference>
<keyword evidence="2" id="KW-0812">Transmembrane</keyword>
<name>A0A9K3D046_9EUKA</name>
<keyword evidence="2" id="KW-0472">Membrane</keyword>
<keyword evidence="4" id="KW-1185">Reference proteome</keyword>
<evidence type="ECO:0000256" key="1">
    <source>
        <dbReference type="SAM" id="MobiDB-lite"/>
    </source>
</evidence>
<dbReference type="OrthoDB" id="10250558at2759"/>
<protein>
    <submittedName>
        <fullName evidence="3">Uncharacterized protein</fullName>
    </submittedName>
</protein>
<evidence type="ECO:0000313" key="3">
    <source>
        <dbReference type="EMBL" id="GIQ84814.1"/>
    </source>
</evidence>
<accession>A0A9K3D046</accession>
<gene>
    <name evidence="3" type="ORF">KIPB_006381</name>
</gene>
<feature type="compositionally biased region" description="Gly residues" evidence="1">
    <location>
        <begin position="28"/>
        <end position="39"/>
    </location>
</feature>
<keyword evidence="2" id="KW-1133">Transmembrane helix</keyword>